<evidence type="ECO:0000313" key="7">
    <source>
        <dbReference type="Proteomes" id="UP001165190"/>
    </source>
</evidence>
<dbReference type="GO" id="GO:0003677">
    <property type="term" value="F:DNA binding"/>
    <property type="evidence" value="ECO:0007669"/>
    <property type="project" value="UniProtKB-KW"/>
</dbReference>
<evidence type="ECO:0000256" key="4">
    <source>
        <dbReference type="ARBA" id="ARBA00023163"/>
    </source>
</evidence>
<dbReference type="OrthoDB" id="1002319at2759"/>
<reference evidence="6" key="1">
    <citation type="submission" date="2023-05" db="EMBL/GenBank/DDBJ databases">
        <title>Genome and transcriptome analyses reveal genes involved in the formation of fine ridges on petal epidermal cells in Hibiscus trionum.</title>
        <authorList>
            <person name="Koshimizu S."/>
            <person name="Masuda S."/>
            <person name="Ishii T."/>
            <person name="Shirasu K."/>
            <person name="Hoshino A."/>
            <person name="Arita M."/>
        </authorList>
    </citation>
    <scope>NUCLEOTIDE SEQUENCE</scope>
    <source>
        <strain evidence="6">Hamamatsu line</strain>
    </source>
</reference>
<dbReference type="GO" id="GO:0005634">
    <property type="term" value="C:nucleus"/>
    <property type="evidence" value="ECO:0007669"/>
    <property type="project" value="UniProtKB-SubCell"/>
</dbReference>
<dbReference type="Gene3D" id="2.40.330.10">
    <property type="entry name" value="DNA-binding pseudobarrel domain"/>
    <property type="match status" value="1"/>
</dbReference>
<evidence type="ECO:0000256" key="1">
    <source>
        <dbReference type="ARBA" id="ARBA00004123"/>
    </source>
</evidence>
<keyword evidence="5" id="KW-0539">Nucleus</keyword>
<organism evidence="6 7">
    <name type="scientific">Hibiscus trionum</name>
    <name type="common">Flower of an hour</name>
    <dbReference type="NCBI Taxonomy" id="183268"/>
    <lineage>
        <taxon>Eukaryota</taxon>
        <taxon>Viridiplantae</taxon>
        <taxon>Streptophyta</taxon>
        <taxon>Embryophyta</taxon>
        <taxon>Tracheophyta</taxon>
        <taxon>Spermatophyta</taxon>
        <taxon>Magnoliopsida</taxon>
        <taxon>eudicotyledons</taxon>
        <taxon>Gunneridae</taxon>
        <taxon>Pentapetalae</taxon>
        <taxon>rosids</taxon>
        <taxon>malvids</taxon>
        <taxon>Malvales</taxon>
        <taxon>Malvaceae</taxon>
        <taxon>Malvoideae</taxon>
        <taxon>Hibiscus</taxon>
    </lineage>
</organism>
<evidence type="ECO:0000256" key="5">
    <source>
        <dbReference type="ARBA" id="ARBA00023242"/>
    </source>
</evidence>
<dbReference type="InterPro" id="IPR015300">
    <property type="entry name" value="DNA-bd_pseudobarrel_sf"/>
</dbReference>
<evidence type="ECO:0000256" key="3">
    <source>
        <dbReference type="ARBA" id="ARBA00023125"/>
    </source>
</evidence>
<protein>
    <recommendedName>
        <fullName evidence="8">TF-B3 domain-containing protein</fullName>
    </recommendedName>
</protein>
<accession>A0A9W7J6H3</accession>
<dbReference type="Proteomes" id="UP001165190">
    <property type="component" value="Unassembled WGS sequence"/>
</dbReference>
<gene>
    <name evidence="6" type="ORF">HRI_004494200</name>
</gene>
<comment type="caution">
    <text evidence="6">The sequence shown here is derived from an EMBL/GenBank/DDBJ whole genome shotgun (WGS) entry which is preliminary data.</text>
</comment>
<dbReference type="EMBL" id="BSYR01000050">
    <property type="protein sequence ID" value="GMJ08250.1"/>
    <property type="molecule type" value="Genomic_DNA"/>
</dbReference>
<evidence type="ECO:0000313" key="6">
    <source>
        <dbReference type="EMBL" id="GMJ08250.1"/>
    </source>
</evidence>
<evidence type="ECO:0008006" key="8">
    <source>
        <dbReference type="Google" id="ProtNLM"/>
    </source>
</evidence>
<evidence type="ECO:0000256" key="2">
    <source>
        <dbReference type="ARBA" id="ARBA00023015"/>
    </source>
</evidence>
<keyword evidence="7" id="KW-1185">Reference proteome</keyword>
<dbReference type="InterPro" id="IPR003340">
    <property type="entry name" value="B3_DNA-bd"/>
</dbReference>
<proteinExistence type="predicted"/>
<dbReference type="CDD" id="cd10017">
    <property type="entry name" value="B3_DNA"/>
    <property type="match status" value="1"/>
</dbReference>
<name>A0A9W7J6H3_HIBTR</name>
<keyword evidence="4" id="KW-0804">Transcription</keyword>
<keyword evidence="3" id="KW-0238">DNA-binding</keyword>
<dbReference type="AlphaFoldDB" id="A0A9W7J6H3"/>
<keyword evidence="2" id="KW-0805">Transcription regulation</keyword>
<comment type="subcellular location">
    <subcellularLocation>
        <location evidence="1">Nucleus</location>
    </subcellularLocation>
</comment>
<sequence length="155" mass="17557">MKDTEMFSKLLTPTDINKRLAIPTKILPCFPSFNGAHAVKFHLMYGTKMWPIVCTVRKNGYKKPVFSGRLWRKFVVGNKLNVGDRITMYKVLGEDGYYYSSHYRVEVVKPAAGNQHRSNSTLLPIEQEAGDITELANAGEVELDLTLALCNYLLK</sequence>
<dbReference type="SUPFAM" id="SSF101936">
    <property type="entry name" value="DNA-binding pseudobarrel domain"/>
    <property type="match status" value="1"/>
</dbReference>